<protein>
    <recommendedName>
        <fullName evidence="3">N-acetyltransferase domain-containing protein</fullName>
    </recommendedName>
</protein>
<evidence type="ECO:0000256" key="2">
    <source>
        <dbReference type="ARBA" id="ARBA00023315"/>
    </source>
</evidence>
<dbReference type="SUPFAM" id="SSF55729">
    <property type="entry name" value="Acyl-CoA N-acyltransferases (Nat)"/>
    <property type="match status" value="1"/>
</dbReference>
<evidence type="ECO:0000313" key="4">
    <source>
        <dbReference type="EMBL" id="GAB76808.1"/>
    </source>
</evidence>
<dbReference type="eggNOG" id="COG0456">
    <property type="taxonomic scope" value="Bacteria"/>
</dbReference>
<gene>
    <name evidence="4" type="ORF">AUCHE_03_00250</name>
</gene>
<accession>K6V3W1</accession>
<dbReference type="InterPro" id="IPR000182">
    <property type="entry name" value="GNAT_dom"/>
</dbReference>
<dbReference type="Pfam" id="PF00583">
    <property type="entry name" value="Acetyltransf_1"/>
    <property type="match status" value="1"/>
</dbReference>
<dbReference type="STRING" id="100225.SAMN05421595_1942"/>
<keyword evidence="5" id="KW-1185">Reference proteome</keyword>
<dbReference type="RefSeq" id="WP_006501559.1">
    <property type="nucleotide sequence ID" value="NZ_BAGZ01000003.1"/>
</dbReference>
<comment type="caution">
    <text evidence="4">The sequence shown here is derived from an EMBL/GenBank/DDBJ whole genome shotgun (WGS) entry which is preliminary data.</text>
</comment>
<dbReference type="PANTHER" id="PTHR43877">
    <property type="entry name" value="AMINOALKYLPHOSPHONATE N-ACETYLTRANSFERASE-RELATED-RELATED"/>
    <property type="match status" value="1"/>
</dbReference>
<dbReference type="InterPro" id="IPR050832">
    <property type="entry name" value="Bact_Acetyltransf"/>
</dbReference>
<reference evidence="4 5" key="1">
    <citation type="submission" date="2012-08" db="EMBL/GenBank/DDBJ databases">
        <title>Whole genome shotgun sequence of Austwickia chelonae NBRC 105200.</title>
        <authorList>
            <person name="Yoshida I."/>
            <person name="Hosoyama A."/>
            <person name="Tsuchikane K."/>
            <person name="Katsumata H."/>
            <person name="Ando Y."/>
            <person name="Ohji S."/>
            <person name="Hamada M."/>
            <person name="Tamura T."/>
            <person name="Yamazoe A."/>
            <person name="Yamazaki S."/>
            <person name="Fujita N."/>
        </authorList>
    </citation>
    <scope>NUCLEOTIDE SEQUENCE [LARGE SCALE GENOMIC DNA]</scope>
    <source>
        <strain evidence="4 5">NBRC 105200</strain>
    </source>
</reference>
<dbReference type="AlphaFoldDB" id="K6V3W1"/>
<dbReference type="InterPro" id="IPR016181">
    <property type="entry name" value="Acyl_CoA_acyltransferase"/>
</dbReference>
<dbReference type="Proteomes" id="UP000008495">
    <property type="component" value="Unassembled WGS sequence"/>
</dbReference>
<name>K6V3W1_9MICO</name>
<dbReference type="PROSITE" id="PS51186">
    <property type="entry name" value="GNAT"/>
    <property type="match status" value="1"/>
</dbReference>
<organism evidence="4 5">
    <name type="scientific">Austwickia chelonae NBRC 105200</name>
    <dbReference type="NCBI Taxonomy" id="1184607"/>
    <lineage>
        <taxon>Bacteria</taxon>
        <taxon>Bacillati</taxon>
        <taxon>Actinomycetota</taxon>
        <taxon>Actinomycetes</taxon>
        <taxon>Micrococcales</taxon>
        <taxon>Dermatophilaceae</taxon>
        <taxon>Austwickia</taxon>
    </lineage>
</organism>
<sequence length="181" mass="20477">MQDFQIYRAVTPDDLAQARDVILASMEKDQGYGYQPEWHWDIVNAQEIYADNERHAMMIAVADGQVLGTCALRTGGPKCPPHHPELADRYRDRPAVGHISRLVTVPEARRRGIAGSLVRSCLDHARTVSRYRVVYLHTNAKSPGALDFWSRSGAAVVRDDRDGWDQDARFETVHFEFDLTA</sequence>
<dbReference type="PANTHER" id="PTHR43877:SF8">
    <property type="entry name" value="N-ACETYLGLUTAMATE SYNTHASE-RELATED"/>
    <property type="match status" value="1"/>
</dbReference>
<dbReference type="EMBL" id="BAGZ01000003">
    <property type="protein sequence ID" value="GAB76808.1"/>
    <property type="molecule type" value="Genomic_DNA"/>
</dbReference>
<keyword evidence="2" id="KW-0012">Acyltransferase</keyword>
<feature type="domain" description="N-acetyltransferase" evidence="3">
    <location>
        <begin position="5"/>
        <end position="181"/>
    </location>
</feature>
<keyword evidence="1" id="KW-0808">Transferase</keyword>
<evidence type="ECO:0000313" key="5">
    <source>
        <dbReference type="Proteomes" id="UP000008495"/>
    </source>
</evidence>
<evidence type="ECO:0000259" key="3">
    <source>
        <dbReference type="PROSITE" id="PS51186"/>
    </source>
</evidence>
<dbReference type="CDD" id="cd04301">
    <property type="entry name" value="NAT_SF"/>
    <property type="match status" value="1"/>
</dbReference>
<proteinExistence type="predicted"/>
<dbReference type="OrthoDB" id="6703393at2"/>
<dbReference type="Gene3D" id="3.40.630.30">
    <property type="match status" value="1"/>
</dbReference>
<dbReference type="GO" id="GO:0016747">
    <property type="term" value="F:acyltransferase activity, transferring groups other than amino-acyl groups"/>
    <property type="evidence" value="ECO:0007669"/>
    <property type="project" value="InterPro"/>
</dbReference>
<evidence type="ECO:0000256" key="1">
    <source>
        <dbReference type="ARBA" id="ARBA00022679"/>
    </source>
</evidence>